<evidence type="ECO:0000259" key="5">
    <source>
        <dbReference type="PROSITE" id="PS50936"/>
    </source>
</evidence>
<reference evidence="8" key="3">
    <citation type="journal article" date="2004" name="Nucleic Acids Res.">
        <title>A novel GTPase activated by the small subunit of ribosome.</title>
        <authorList>
            <person name="Himeno H."/>
            <person name="Hanawa-Suetsugu K."/>
            <person name="Kimura T."/>
            <person name="Takagi K."/>
            <person name="Sugiyama W."/>
            <person name="Shirata S."/>
            <person name="Mikami T."/>
            <person name="Odagiri F."/>
            <person name="Osanai Y."/>
            <person name="Watanabe D."/>
            <person name="Goto S."/>
            <person name="Kalachnyuk L."/>
            <person name="Ushida C."/>
            <person name="Muto A."/>
        </authorList>
    </citation>
    <scope>NUCLEOTIDE SEQUENCE</scope>
</reference>
<dbReference type="EC" id="3.6.1.-" evidence="3"/>
<keyword evidence="3" id="KW-0963">Cytoplasm</keyword>
<dbReference type="PROSITE" id="PS50936">
    <property type="entry name" value="ENGC_GTPASE"/>
    <property type="match status" value="1"/>
</dbReference>
<feature type="binding site" evidence="3">
    <location>
        <begin position="236"/>
        <end position="244"/>
    </location>
    <ligand>
        <name>GTP</name>
        <dbReference type="ChEBI" id="CHEBI:37565"/>
    </ligand>
</feature>
<feature type="binding site" evidence="3">
    <location>
        <position position="322"/>
    </location>
    <ligand>
        <name>Zn(2+)</name>
        <dbReference type="ChEBI" id="CHEBI:29105"/>
    </ligand>
</feature>
<comment type="cofactor">
    <cofactor evidence="3">
        <name>Zn(2+)</name>
        <dbReference type="ChEBI" id="CHEBI:29105"/>
    </cofactor>
    <text evidence="3">Binds 1 zinc ion per subunit.</text>
</comment>
<dbReference type="Pfam" id="PF03193">
    <property type="entry name" value="RsgA_GTPase"/>
    <property type="match status" value="2"/>
</dbReference>
<dbReference type="PROSITE" id="PS51721">
    <property type="entry name" value="G_CP"/>
    <property type="match status" value="1"/>
</dbReference>
<comment type="function">
    <text evidence="3">One of several proteins that assist in the late maturation steps of the functional core of the 30S ribosomal subunit. Helps release RbfA from mature subunits. May play a role in the assembly of ribosomal proteins into the subunit. Circularly permuted GTPase that catalyzes slow GTP hydrolysis, GTPase activity is stimulated by the 30S ribosomal subunit.</text>
</comment>
<evidence type="ECO:0000256" key="3">
    <source>
        <dbReference type="HAMAP-Rule" id="MF_01820"/>
    </source>
</evidence>
<dbReference type="GO" id="GO:0046872">
    <property type="term" value="F:metal ion binding"/>
    <property type="evidence" value="ECO:0007669"/>
    <property type="project" value="UniProtKB-KW"/>
</dbReference>
<dbReference type="GO" id="GO:0003924">
    <property type="term" value="F:GTPase activity"/>
    <property type="evidence" value="ECO:0007669"/>
    <property type="project" value="UniProtKB-UniRule"/>
</dbReference>
<comment type="subcellular location">
    <subcellularLocation>
        <location evidence="3">Cytoplasm</location>
    </subcellularLocation>
</comment>
<dbReference type="PANTHER" id="PTHR32120">
    <property type="entry name" value="SMALL RIBOSOMAL SUBUNIT BIOGENESIS GTPASE RSGA"/>
    <property type="match status" value="1"/>
</dbReference>
<evidence type="ECO:0000256" key="1">
    <source>
        <dbReference type="ARBA" id="ARBA00022741"/>
    </source>
</evidence>
<comment type="similarity">
    <text evidence="3">Belongs to the TRAFAC class YlqF/YawG GTPase family. RsgA subfamily.</text>
</comment>
<dbReference type="InterPro" id="IPR004881">
    <property type="entry name" value="Ribosome_biogen_GTPase_RsgA"/>
</dbReference>
<feature type="binding site" evidence="3">
    <location>
        <position position="327"/>
    </location>
    <ligand>
        <name>Zn(2+)</name>
        <dbReference type="ChEBI" id="CHEBI:29105"/>
    </ligand>
</feature>
<dbReference type="PANTHER" id="PTHR32120:SF11">
    <property type="entry name" value="SMALL RIBOSOMAL SUBUNIT BIOGENESIS GTPASE RSGA 1, MITOCHONDRIAL-RELATED"/>
    <property type="match status" value="1"/>
</dbReference>
<dbReference type="OrthoDB" id="9809485at2"/>
<sequence length="364" mass="38472">MKRGREIAAANRAARGRRTETAGDGSLEGEVIAAYGRHYRVRVAGADWHCLTRGKKSEAACGDRVRVTPQGAIDDVPQGVVEEVRERRNLVYRSDQFRQKLLAANVDRIVIVVAAEPTFSDDLLSRALVAAESIDVPALIVFNKVELASAPVARERLASYARIGAEIVEVSLKADPQTALARLLPLLAGPAAGEAPADADSSDADSSGAEPSAVGVAARSADTSPPSPAPTNLVLGQSGMGKSTLVNLLIPGAAAATQEISERLDSGKHTTTFAQLHEAVLPDGQALRIVDSPGFQEFGLAHLTAEQIQDAFPEFRAHLGGCRFYNCRHLEEPGCAVLGALAGGDITPRRHALYRQLLSDAGLL</sequence>
<dbReference type="InterPro" id="IPR030378">
    <property type="entry name" value="G_CP_dom"/>
</dbReference>
<keyword evidence="3" id="KW-0690">Ribosome biogenesis</keyword>
<dbReference type="InterPro" id="IPR027417">
    <property type="entry name" value="P-loop_NTPase"/>
</dbReference>
<keyword evidence="2 3" id="KW-0342">GTP-binding</keyword>
<name>A0A8B6X2L5_9BURK</name>
<keyword evidence="1 3" id="KW-0547">Nucleotide-binding</keyword>
<reference evidence="8" key="2">
    <citation type="journal article" date="2004" name="J. Bacteriol.">
        <title>Studies of the interaction of Escherichia coli YjeQ with the ribosome in vitro.</title>
        <authorList>
            <person name="Daigle D.M."/>
            <person name="Brown E.D."/>
        </authorList>
    </citation>
    <scope>NUCLEOTIDE SEQUENCE</scope>
</reference>
<dbReference type="NCBIfam" id="TIGR00157">
    <property type="entry name" value="ribosome small subunit-dependent GTPase A"/>
    <property type="match status" value="1"/>
</dbReference>
<feature type="binding site" evidence="3">
    <location>
        <position position="329"/>
    </location>
    <ligand>
        <name>Zn(2+)</name>
        <dbReference type="ChEBI" id="CHEBI:29105"/>
    </ligand>
</feature>
<dbReference type="RefSeq" id="WP_028310784.1">
    <property type="nucleotide sequence ID" value="NZ_AXWS01000008.1"/>
</dbReference>
<proteinExistence type="inferred from homology"/>
<dbReference type="GO" id="GO:0005737">
    <property type="term" value="C:cytoplasm"/>
    <property type="evidence" value="ECO:0007669"/>
    <property type="project" value="UniProtKB-SubCell"/>
</dbReference>
<evidence type="ECO:0000313" key="8">
    <source>
        <dbReference type="RefSeq" id="WP_028310784.1"/>
    </source>
</evidence>
<comment type="caution">
    <text evidence="3">Lacks conserved residue(s) required for the propagation of feature annotation.</text>
</comment>
<organism evidence="7 8">
    <name type="scientific">Derxia gummosa DSM 723</name>
    <dbReference type="NCBI Taxonomy" id="1121388"/>
    <lineage>
        <taxon>Bacteria</taxon>
        <taxon>Pseudomonadati</taxon>
        <taxon>Pseudomonadota</taxon>
        <taxon>Betaproteobacteria</taxon>
        <taxon>Burkholderiales</taxon>
        <taxon>Alcaligenaceae</taxon>
        <taxon>Derxia</taxon>
    </lineage>
</organism>
<dbReference type="CDD" id="cd01854">
    <property type="entry name" value="YjeQ_EngC"/>
    <property type="match status" value="1"/>
</dbReference>
<gene>
    <name evidence="3 8" type="primary">rsgA</name>
</gene>
<protein>
    <recommendedName>
        <fullName evidence="3">Small ribosomal subunit biogenesis GTPase RsgA</fullName>
        <ecNumber evidence="3">3.6.1.-</ecNumber>
    </recommendedName>
</protein>
<feature type="binding site" evidence="3">
    <location>
        <position position="335"/>
    </location>
    <ligand>
        <name>Zn(2+)</name>
        <dbReference type="ChEBI" id="CHEBI:29105"/>
    </ligand>
</feature>
<dbReference type="InterPro" id="IPR010914">
    <property type="entry name" value="RsgA_GTPase_dom"/>
</dbReference>
<dbReference type="HAMAP" id="MF_01820">
    <property type="entry name" value="GTPase_RsgA"/>
    <property type="match status" value="1"/>
</dbReference>
<dbReference type="AlphaFoldDB" id="A0A8B6X2L5"/>
<feature type="region of interest" description="Disordered" evidence="4">
    <location>
        <begin position="1"/>
        <end position="23"/>
    </location>
</feature>
<dbReference type="GO" id="GO:0042274">
    <property type="term" value="P:ribosomal small subunit biogenesis"/>
    <property type="evidence" value="ECO:0007669"/>
    <property type="project" value="UniProtKB-UniRule"/>
</dbReference>
<dbReference type="Proteomes" id="UP000675920">
    <property type="component" value="Unplaced"/>
</dbReference>
<dbReference type="Gene3D" id="2.40.50.140">
    <property type="entry name" value="Nucleic acid-binding proteins"/>
    <property type="match status" value="1"/>
</dbReference>
<dbReference type="SUPFAM" id="SSF52540">
    <property type="entry name" value="P-loop containing nucleoside triphosphate hydrolases"/>
    <property type="match status" value="1"/>
</dbReference>
<evidence type="ECO:0000256" key="4">
    <source>
        <dbReference type="SAM" id="MobiDB-lite"/>
    </source>
</evidence>
<keyword evidence="3" id="KW-0378">Hydrolase</keyword>
<dbReference type="Gene3D" id="3.40.50.300">
    <property type="entry name" value="P-loop containing nucleotide triphosphate hydrolases"/>
    <property type="match status" value="1"/>
</dbReference>
<feature type="compositionally biased region" description="Low complexity" evidence="4">
    <location>
        <begin position="194"/>
        <end position="224"/>
    </location>
</feature>
<keyword evidence="7" id="KW-1185">Reference proteome</keyword>
<feature type="domain" description="CP-type G" evidence="6">
    <location>
        <begin position="94"/>
        <end position="298"/>
    </location>
</feature>
<evidence type="ECO:0000259" key="6">
    <source>
        <dbReference type="PROSITE" id="PS51721"/>
    </source>
</evidence>
<keyword evidence="3" id="KW-0699">rRNA-binding</keyword>
<comment type="subunit">
    <text evidence="3">Monomer. Associates with 30S ribosomal subunit, binds 16S rRNA.</text>
</comment>
<dbReference type="GO" id="GO:0019843">
    <property type="term" value="F:rRNA binding"/>
    <property type="evidence" value="ECO:0007669"/>
    <property type="project" value="UniProtKB-KW"/>
</dbReference>
<reference evidence="8" key="4">
    <citation type="submission" date="2025-08" db="UniProtKB">
        <authorList>
            <consortium name="RefSeq"/>
        </authorList>
    </citation>
    <scope>IDENTIFICATION</scope>
</reference>
<accession>A0A8B6X2L5</accession>
<dbReference type="GO" id="GO:0005525">
    <property type="term" value="F:GTP binding"/>
    <property type="evidence" value="ECO:0007669"/>
    <property type="project" value="UniProtKB-UniRule"/>
</dbReference>
<keyword evidence="3" id="KW-0862">Zinc</keyword>
<keyword evidence="3" id="KW-0694">RNA-binding</keyword>
<feature type="region of interest" description="Disordered" evidence="4">
    <location>
        <begin position="194"/>
        <end position="236"/>
    </location>
</feature>
<keyword evidence="3" id="KW-0479">Metal-binding</keyword>
<evidence type="ECO:0000256" key="2">
    <source>
        <dbReference type="ARBA" id="ARBA00023134"/>
    </source>
</evidence>
<feature type="domain" description="EngC GTPase" evidence="5">
    <location>
        <begin position="104"/>
        <end position="296"/>
    </location>
</feature>
<evidence type="ECO:0000313" key="7">
    <source>
        <dbReference type="Proteomes" id="UP000675920"/>
    </source>
</evidence>
<dbReference type="Gene3D" id="1.10.40.50">
    <property type="entry name" value="Probable gtpase engc, domain 3"/>
    <property type="match status" value="1"/>
</dbReference>
<reference evidence="8" key="1">
    <citation type="journal article" date="2002" name="Biochemistry">
        <title>YjeQ, an essential, conserved, uncharacterized protein from Escherichia coli, is an unusual GTPase with circularly permuted G-motifs and marked burst kinetics.</title>
        <authorList>
            <person name="Daigle D.M."/>
            <person name="Rossi L."/>
            <person name="Berghuis A.M."/>
            <person name="Aravind L."/>
            <person name="Koonin E.V."/>
            <person name="Brown E.D."/>
        </authorList>
    </citation>
    <scope>NUCLEOTIDE SEQUENCE</scope>
</reference>
<dbReference type="InterPro" id="IPR012340">
    <property type="entry name" value="NA-bd_OB-fold"/>
</dbReference>